<dbReference type="PANTHER" id="PTHR23227:SF67">
    <property type="entry name" value="CRANIOFACIAL DEVELOPMENT PROTEIN 2-LIKE"/>
    <property type="match status" value="1"/>
</dbReference>
<protein>
    <submittedName>
        <fullName evidence="1">Uncharacterized protein</fullName>
    </submittedName>
</protein>
<feature type="non-terminal residue" evidence="1">
    <location>
        <position position="1"/>
    </location>
</feature>
<dbReference type="EMBL" id="JACXVP010000009">
    <property type="protein sequence ID" value="KAG5584639.1"/>
    <property type="molecule type" value="Genomic_DNA"/>
</dbReference>
<reference evidence="1 2" key="1">
    <citation type="submission" date="2020-09" db="EMBL/GenBank/DDBJ databases">
        <title>De no assembly of potato wild relative species, Solanum commersonii.</title>
        <authorList>
            <person name="Cho K."/>
        </authorList>
    </citation>
    <scope>NUCLEOTIDE SEQUENCE [LARGE SCALE GENOMIC DNA]</scope>
    <source>
        <strain evidence="1">LZ3.2</strain>
        <tissue evidence="1">Leaf</tissue>
    </source>
</reference>
<dbReference type="AlphaFoldDB" id="A0A9J5XAG7"/>
<evidence type="ECO:0000313" key="1">
    <source>
        <dbReference type="EMBL" id="KAG5584639.1"/>
    </source>
</evidence>
<accession>A0A9J5XAG7</accession>
<name>A0A9J5XAG7_SOLCO</name>
<keyword evidence="2" id="KW-1185">Reference proteome</keyword>
<sequence length="197" mass="22169">AVEQRGQNALLRGVGRGHIGITLRGYDNVHGGLGFGDRNEGGVLLLEFAKAFELVTYRSSVVKIEINYLLLRKYDRGLSKDYKVIQSENLTTQHKLVVMDLAIKRKPRRSEKLVAIGAWASSGDANREAKAGIKGLLVEWRGARKRESREGCLYDVSGKLRQGRIGRGEDRKNRSLDQMKCMKDDNGKMLREEANIR</sequence>
<evidence type="ECO:0000313" key="2">
    <source>
        <dbReference type="Proteomes" id="UP000824120"/>
    </source>
</evidence>
<organism evidence="1 2">
    <name type="scientific">Solanum commersonii</name>
    <name type="common">Commerson's wild potato</name>
    <name type="synonym">Commerson's nightshade</name>
    <dbReference type="NCBI Taxonomy" id="4109"/>
    <lineage>
        <taxon>Eukaryota</taxon>
        <taxon>Viridiplantae</taxon>
        <taxon>Streptophyta</taxon>
        <taxon>Embryophyta</taxon>
        <taxon>Tracheophyta</taxon>
        <taxon>Spermatophyta</taxon>
        <taxon>Magnoliopsida</taxon>
        <taxon>eudicotyledons</taxon>
        <taxon>Gunneridae</taxon>
        <taxon>Pentapetalae</taxon>
        <taxon>asterids</taxon>
        <taxon>lamiids</taxon>
        <taxon>Solanales</taxon>
        <taxon>Solanaceae</taxon>
        <taxon>Solanoideae</taxon>
        <taxon>Solaneae</taxon>
        <taxon>Solanum</taxon>
    </lineage>
</organism>
<dbReference type="PANTHER" id="PTHR23227">
    <property type="entry name" value="BUCENTAUR RELATED"/>
    <property type="match status" value="1"/>
</dbReference>
<proteinExistence type="predicted"/>
<dbReference type="InterPro" id="IPR027124">
    <property type="entry name" value="Swc5/CFDP1/2"/>
</dbReference>
<dbReference type="Proteomes" id="UP000824120">
    <property type="component" value="Chromosome 9"/>
</dbReference>
<gene>
    <name evidence="1" type="ORF">H5410_045073</name>
</gene>
<comment type="caution">
    <text evidence="1">The sequence shown here is derived from an EMBL/GenBank/DDBJ whole genome shotgun (WGS) entry which is preliminary data.</text>
</comment>
<dbReference type="OrthoDB" id="1902296at2759"/>